<feature type="compositionally biased region" description="Pro residues" evidence="1">
    <location>
        <begin position="151"/>
        <end position="161"/>
    </location>
</feature>
<keyword evidence="3" id="KW-1185">Reference proteome</keyword>
<evidence type="ECO:0000313" key="3">
    <source>
        <dbReference type="Proteomes" id="UP000005239"/>
    </source>
</evidence>
<reference evidence="3" key="1">
    <citation type="journal article" date="2008" name="Nat. Genet.">
        <title>The Pristionchus pacificus genome provides a unique perspective on nematode lifestyle and parasitism.</title>
        <authorList>
            <person name="Dieterich C."/>
            <person name="Clifton S.W."/>
            <person name="Schuster L.N."/>
            <person name="Chinwalla A."/>
            <person name="Delehaunty K."/>
            <person name="Dinkelacker I."/>
            <person name="Fulton L."/>
            <person name="Fulton R."/>
            <person name="Godfrey J."/>
            <person name="Minx P."/>
            <person name="Mitreva M."/>
            <person name="Roeseler W."/>
            <person name="Tian H."/>
            <person name="Witte H."/>
            <person name="Yang S.P."/>
            <person name="Wilson R.K."/>
            <person name="Sommer R.J."/>
        </authorList>
    </citation>
    <scope>NUCLEOTIDE SEQUENCE [LARGE SCALE GENOMIC DNA]</scope>
    <source>
        <strain evidence="3">PS312</strain>
    </source>
</reference>
<feature type="compositionally biased region" description="Low complexity" evidence="1">
    <location>
        <begin position="93"/>
        <end position="104"/>
    </location>
</feature>
<feature type="region of interest" description="Disordered" evidence="1">
    <location>
        <begin position="86"/>
        <end position="108"/>
    </location>
</feature>
<evidence type="ECO:0000256" key="1">
    <source>
        <dbReference type="SAM" id="MobiDB-lite"/>
    </source>
</evidence>
<dbReference type="Proteomes" id="UP000005239">
    <property type="component" value="Unassembled WGS sequence"/>
</dbReference>
<dbReference type="EnsemblMetazoa" id="PPA46358.1">
    <property type="protein sequence ID" value="PPA46358.1"/>
    <property type="gene ID" value="WBGene00284727"/>
</dbReference>
<proteinExistence type="predicted"/>
<accession>A0A8R1Z2B1</accession>
<dbReference type="AlphaFoldDB" id="A0A8R1Z2B1"/>
<organism evidence="2 3">
    <name type="scientific">Pristionchus pacificus</name>
    <name type="common">Parasitic nematode worm</name>
    <dbReference type="NCBI Taxonomy" id="54126"/>
    <lineage>
        <taxon>Eukaryota</taxon>
        <taxon>Metazoa</taxon>
        <taxon>Ecdysozoa</taxon>
        <taxon>Nematoda</taxon>
        <taxon>Chromadorea</taxon>
        <taxon>Rhabditida</taxon>
        <taxon>Rhabditina</taxon>
        <taxon>Diplogasteromorpha</taxon>
        <taxon>Diplogasteroidea</taxon>
        <taxon>Neodiplogasteridae</taxon>
        <taxon>Pristionchus</taxon>
    </lineage>
</organism>
<gene>
    <name evidence="2" type="primary">WBGene00284727</name>
</gene>
<feature type="region of interest" description="Disordered" evidence="1">
    <location>
        <begin position="151"/>
        <end position="173"/>
    </location>
</feature>
<reference evidence="2" key="2">
    <citation type="submission" date="2022-06" db="UniProtKB">
        <authorList>
            <consortium name="EnsemblMetazoa"/>
        </authorList>
    </citation>
    <scope>IDENTIFICATION</scope>
    <source>
        <strain evidence="2">PS312</strain>
    </source>
</reference>
<evidence type="ECO:0000313" key="2">
    <source>
        <dbReference type="EnsemblMetazoa" id="PPA46358.1"/>
    </source>
</evidence>
<name>A0A8R1Z2B1_PRIPA</name>
<sequence>MKQQLTHTLQQHLVSRNRPKKPMILHQKISPTLEWDTQPSWLYQGIGNTKRFRAESHMLNVTIVYVSLEYRKQQFWIGNGHHNLQSTTHLHASPSEQHSQSQQPVDAGHNHARLLQKIRPCIVPHISHYRSSRVSNLCNLRLVGRFDTLGPHPPNPHPLPDPRYTVCEGAKSP</sequence>
<protein>
    <submittedName>
        <fullName evidence="2">Uncharacterized protein</fullName>
    </submittedName>
</protein>